<sequence length="253" mass="27148">MAYRGYYPTGLSGYATGAQLPGAALPAAPQTSRIQFSATPGYTSKFALAPALSHLGAPVPVPERGPAIALEGQVPSGGMPHPQPPGLPPRTNRTVTMISGVHFLHHDPLVIETPIANKVVARILVDNGSSVNFLFKDAFTTIGLINRDLSPSDSQLTGFNETTLVPMEKVRLLITLCLNTPKSTFKYCTFVVVDCPIAYNAILGRLALVDFRAIPAIRHLCLKFPTQEVGVGTVRGNQGEARQCYNAVVHYRS</sequence>
<keyword evidence="2" id="KW-1185">Reference proteome</keyword>
<dbReference type="CDD" id="cd00303">
    <property type="entry name" value="retropepsin_like"/>
    <property type="match status" value="1"/>
</dbReference>
<protein>
    <submittedName>
        <fullName evidence="1">Uncharacterized protein</fullName>
    </submittedName>
</protein>
<dbReference type="EnsemblPlants" id="evm.model.01.2201">
    <property type="protein sequence ID" value="cds.evm.model.01.2201"/>
    <property type="gene ID" value="evm.TU.01.2201"/>
</dbReference>
<dbReference type="Gramene" id="evm.model.01.2201">
    <property type="protein sequence ID" value="cds.evm.model.01.2201"/>
    <property type="gene ID" value="evm.TU.01.2201"/>
</dbReference>
<name>A0A803NK71_CANSA</name>
<reference evidence="1" key="2">
    <citation type="submission" date="2021-03" db="UniProtKB">
        <authorList>
            <consortium name="EnsemblPlants"/>
        </authorList>
    </citation>
    <scope>IDENTIFICATION</scope>
</reference>
<evidence type="ECO:0000313" key="2">
    <source>
        <dbReference type="Proteomes" id="UP000596661"/>
    </source>
</evidence>
<dbReference type="PANTHER" id="PTHR33240:SF15">
    <property type="entry name" value="GAG-PRO-LIKE PROTEIN"/>
    <property type="match status" value="1"/>
</dbReference>
<dbReference type="PANTHER" id="PTHR33240">
    <property type="entry name" value="OS08G0508500 PROTEIN"/>
    <property type="match status" value="1"/>
</dbReference>
<dbReference type="EMBL" id="UZAU01000059">
    <property type="status" value="NOT_ANNOTATED_CDS"/>
    <property type="molecule type" value="Genomic_DNA"/>
</dbReference>
<dbReference type="Gene3D" id="2.40.70.10">
    <property type="entry name" value="Acid Proteases"/>
    <property type="match status" value="1"/>
</dbReference>
<proteinExistence type="predicted"/>
<dbReference type="AlphaFoldDB" id="A0A803NK71"/>
<reference evidence="1" key="1">
    <citation type="submission" date="2018-11" db="EMBL/GenBank/DDBJ databases">
        <authorList>
            <person name="Grassa J C."/>
        </authorList>
    </citation>
    <scope>NUCLEOTIDE SEQUENCE [LARGE SCALE GENOMIC DNA]</scope>
</reference>
<accession>A0A803NK71</accession>
<dbReference type="InterPro" id="IPR021109">
    <property type="entry name" value="Peptidase_aspartic_dom_sf"/>
</dbReference>
<organism evidence="1 2">
    <name type="scientific">Cannabis sativa</name>
    <name type="common">Hemp</name>
    <name type="synonym">Marijuana</name>
    <dbReference type="NCBI Taxonomy" id="3483"/>
    <lineage>
        <taxon>Eukaryota</taxon>
        <taxon>Viridiplantae</taxon>
        <taxon>Streptophyta</taxon>
        <taxon>Embryophyta</taxon>
        <taxon>Tracheophyta</taxon>
        <taxon>Spermatophyta</taxon>
        <taxon>Magnoliopsida</taxon>
        <taxon>eudicotyledons</taxon>
        <taxon>Gunneridae</taxon>
        <taxon>Pentapetalae</taxon>
        <taxon>rosids</taxon>
        <taxon>fabids</taxon>
        <taxon>Rosales</taxon>
        <taxon>Cannabaceae</taxon>
        <taxon>Cannabis</taxon>
    </lineage>
</organism>
<dbReference type="OMA" id="KRVCHIL"/>
<dbReference type="Proteomes" id="UP000596661">
    <property type="component" value="Chromosome 1"/>
</dbReference>
<evidence type="ECO:0000313" key="1">
    <source>
        <dbReference type="EnsemblPlants" id="cds.evm.model.01.2201"/>
    </source>
</evidence>